<dbReference type="HOGENOM" id="CLU_1134264_0_0_1"/>
<protein>
    <submittedName>
        <fullName evidence="2">Uncharacterized protein</fullName>
    </submittedName>
</protein>
<dbReference type="AlphaFoldDB" id="A0A0C3Q119"/>
<evidence type="ECO:0000256" key="1">
    <source>
        <dbReference type="SAM" id="MobiDB-lite"/>
    </source>
</evidence>
<feature type="compositionally biased region" description="Pro residues" evidence="1">
    <location>
        <begin position="56"/>
        <end position="88"/>
    </location>
</feature>
<dbReference type="Proteomes" id="UP000054248">
    <property type="component" value="Unassembled WGS sequence"/>
</dbReference>
<sequence length="245" mass="26161">MEVKDDASTVRDVVFDEDEFPGVPWEDEDEAFVPISGGYYPPPAVNPPVGVDPAPSQSPPGSPGPLPPPLPPAPSHSPLPPSPTPPSQSPKAEPQTPVMRSPQPPDASPEPRDDEDDKDPPPPSPPATSSPSTVPFPYPPSPEKACKDAPSKPAGSREVCNLRWEWSEPPEGQLQSQPAPQPAPPAPARPIRNRQPPREYWTVERKAQAPRFDAPAGEEDSSSEDDRPVPSGGASVKRSNSTTYI</sequence>
<keyword evidence="3" id="KW-1185">Reference proteome</keyword>
<feature type="region of interest" description="Disordered" evidence="1">
    <location>
        <begin position="1"/>
        <end position="245"/>
    </location>
</feature>
<accession>A0A0C3Q119</accession>
<proteinExistence type="predicted"/>
<dbReference type="EMBL" id="KN823812">
    <property type="protein sequence ID" value="KIO15799.1"/>
    <property type="molecule type" value="Genomic_DNA"/>
</dbReference>
<dbReference type="PRINTS" id="PR01217">
    <property type="entry name" value="PRICHEXTENSN"/>
</dbReference>
<evidence type="ECO:0000313" key="3">
    <source>
        <dbReference type="Proteomes" id="UP000054248"/>
    </source>
</evidence>
<name>A0A0C3Q119_9AGAM</name>
<reference evidence="2 3" key="1">
    <citation type="submission" date="2014-04" db="EMBL/GenBank/DDBJ databases">
        <authorList>
            <consortium name="DOE Joint Genome Institute"/>
            <person name="Kuo A."/>
            <person name="Girlanda M."/>
            <person name="Perotto S."/>
            <person name="Kohler A."/>
            <person name="Nagy L.G."/>
            <person name="Floudas D."/>
            <person name="Copeland A."/>
            <person name="Barry K.W."/>
            <person name="Cichocki N."/>
            <person name="Veneault-Fourrey C."/>
            <person name="LaButti K."/>
            <person name="Lindquist E.A."/>
            <person name="Lipzen A."/>
            <person name="Lundell T."/>
            <person name="Morin E."/>
            <person name="Murat C."/>
            <person name="Sun H."/>
            <person name="Tunlid A."/>
            <person name="Henrissat B."/>
            <person name="Grigoriev I.V."/>
            <person name="Hibbett D.S."/>
            <person name="Martin F."/>
            <person name="Nordberg H.P."/>
            <person name="Cantor M.N."/>
            <person name="Hua S.X."/>
        </authorList>
    </citation>
    <scope>NUCLEOTIDE SEQUENCE [LARGE SCALE GENOMIC DNA]</scope>
    <source>
        <strain evidence="2 3">MUT 4182</strain>
    </source>
</reference>
<reference evidence="3" key="2">
    <citation type="submission" date="2015-01" db="EMBL/GenBank/DDBJ databases">
        <title>Evolutionary Origins and Diversification of the Mycorrhizal Mutualists.</title>
        <authorList>
            <consortium name="DOE Joint Genome Institute"/>
            <consortium name="Mycorrhizal Genomics Consortium"/>
            <person name="Kohler A."/>
            <person name="Kuo A."/>
            <person name="Nagy L.G."/>
            <person name="Floudas D."/>
            <person name="Copeland A."/>
            <person name="Barry K.W."/>
            <person name="Cichocki N."/>
            <person name="Veneault-Fourrey C."/>
            <person name="LaButti K."/>
            <person name="Lindquist E.A."/>
            <person name="Lipzen A."/>
            <person name="Lundell T."/>
            <person name="Morin E."/>
            <person name="Murat C."/>
            <person name="Riley R."/>
            <person name="Ohm R."/>
            <person name="Sun H."/>
            <person name="Tunlid A."/>
            <person name="Henrissat B."/>
            <person name="Grigoriev I.V."/>
            <person name="Hibbett D.S."/>
            <person name="Martin F."/>
        </authorList>
    </citation>
    <scope>NUCLEOTIDE SEQUENCE [LARGE SCALE GENOMIC DNA]</scope>
    <source>
        <strain evidence="3">MUT 4182</strain>
    </source>
</reference>
<organism evidence="2 3">
    <name type="scientific">Tulasnella calospora MUT 4182</name>
    <dbReference type="NCBI Taxonomy" id="1051891"/>
    <lineage>
        <taxon>Eukaryota</taxon>
        <taxon>Fungi</taxon>
        <taxon>Dikarya</taxon>
        <taxon>Basidiomycota</taxon>
        <taxon>Agaricomycotina</taxon>
        <taxon>Agaricomycetes</taxon>
        <taxon>Cantharellales</taxon>
        <taxon>Tulasnellaceae</taxon>
        <taxon>Tulasnella</taxon>
    </lineage>
</organism>
<feature type="compositionally biased region" description="Pro residues" evidence="1">
    <location>
        <begin position="121"/>
        <end position="142"/>
    </location>
</feature>
<feature type="compositionally biased region" description="Pro residues" evidence="1">
    <location>
        <begin position="179"/>
        <end position="188"/>
    </location>
</feature>
<feature type="compositionally biased region" description="Acidic residues" evidence="1">
    <location>
        <begin position="15"/>
        <end position="31"/>
    </location>
</feature>
<gene>
    <name evidence="2" type="ORF">M407DRAFT_34603</name>
</gene>
<evidence type="ECO:0000313" key="2">
    <source>
        <dbReference type="EMBL" id="KIO15799.1"/>
    </source>
</evidence>